<proteinExistence type="predicted"/>
<dbReference type="Proteomes" id="UP001431572">
    <property type="component" value="Chromosome 2"/>
</dbReference>
<gene>
    <name evidence="1" type="ORF">OZ401_004490</name>
</gene>
<dbReference type="InterPro" id="IPR007347">
    <property type="entry name" value="SpoVS"/>
</dbReference>
<dbReference type="EMBL" id="CP128400">
    <property type="protein sequence ID" value="WJW69969.1"/>
    <property type="molecule type" value="Genomic_DNA"/>
</dbReference>
<evidence type="ECO:0000313" key="1">
    <source>
        <dbReference type="EMBL" id="WJW69969.1"/>
    </source>
</evidence>
<evidence type="ECO:0000313" key="2">
    <source>
        <dbReference type="Proteomes" id="UP001431572"/>
    </source>
</evidence>
<organism evidence="1 2">
    <name type="scientific">Candidatus Chlorohelix allophototropha</name>
    <dbReference type="NCBI Taxonomy" id="3003348"/>
    <lineage>
        <taxon>Bacteria</taxon>
        <taxon>Bacillati</taxon>
        <taxon>Chloroflexota</taxon>
        <taxon>Chloroflexia</taxon>
        <taxon>Candidatus Chloroheliales</taxon>
        <taxon>Candidatus Chloroheliaceae</taxon>
        <taxon>Candidatus Chlorohelix</taxon>
    </lineage>
</organism>
<protein>
    <submittedName>
        <fullName evidence="1">Stage V sporulation protein S</fullName>
    </submittedName>
</protein>
<dbReference type="Pfam" id="PF04232">
    <property type="entry name" value="SpoVS"/>
    <property type="match status" value="1"/>
</dbReference>
<reference evidence="1" key="1">
    <citation type="journal article" date="2024" name="Nature">
        <title>Anoxygenic phototroph of the Chloroflexota uses a type I reaction centre.</title>
        <authorList>
            <person name="Tsuji J.M."/>
            <person name="Shaw N.A."/>
            <person name="Nagashima S."/>
            <person name="Venkiteswaran J.J."/>
            <person name="Schiff S.L."/>
            <person name="Watanabe T."/>
            <person name="Fukui M."/>
            <person name="Hanada S."/>
            <person name="Tank M."/>
            <person name="Neufeld J.D."/>
        </authorList>
    </citation>
    <scope>NUCLEOTIDE SEQUENCE</scope>
    <source>
        <strain evidence="1">L227-S17</strain>
    </source>
</reference>
<name>A0ABY9B9W2_9CHLR</name>
<accession>A0ABY9B9W2</accession>
<dbReference type="InterPro" id="IPR036882">
    <property type="entry name" value="Alba-like_dom_sf"/>
</dbReference>
<dbReference type="PANTHER" id="PTHR35331">
    <property type="entry name" value="STAGE V SPORULATION PROTEIN S"/>
    <property type="match status" value="1"/>
</dbReference>
<keyword evidence="2" id="KW-1185">Reference proteome</keyword>
<sequence>MSEVEVLKVSGKSRPSSVAGAIAGVIRQTGRVEIQAIGAGATNQAIKAVAIARGYLISSGIDIVCIPAFIDVLIDDEERTAIKLLVERRPGFSGSSTSPVMQ</sequence>
<dbReference type="PANTHER" id="PTHR35331:SF1">
    <property type="entry name" value="STAGE V SPORULATION PROTEIN S"/>
    <property type="match status" value="1"/>
</dbReference>
<dbReference type="Gene3D" id="3.30.110.20">
    <property type="entry name" value="Alba-like domain"/>
    <property type="match status" value="1"/>
</dbReference>